<feature type="compositionally biased region" description="Basic and acidic residues" evidence="1">
    <location>
        <begin position="914"/>
        <end position="923"/>
    </location>
</feature>
<evidence type="ECO:0000313" key="2">
    <source>
        <dbReference type="EMBL" id="PNR41575.1"/>
    </source>
</evidence>
<dbReference type="Gramene" id="Pp3c14_24270V3.2">
    <property type="protein sequence ID" value="PAC:32962027.CDS.1"/>
    <property type="gene ID" value="Pp3c14_24270"/>
</dbReference>
<feature type="region of interest" description="Disordered" evidence="1">
    <location>
        <begin position="1"/>
        <end position="43"/>
    </location>
</feature>
<keyword evidence="4" id="KW-1185">Reference proteome</keyword>
<feature type="compositionally biased region" description="Polar residues" evidence="1">
    <location>
        <begin position="978"/>
        <end position="998"/>
    </location>
</feature>
<feature type="compositionally biased region" description="Polar residues" evidence="1">
    <location>
        <begin position="290"/>
        <end position="303"/>
    </location>
</feature>
<feature type="region of interest" description="Disordered" evidence="1">
    <location>
        <begin position="441"/>
        <end position="467"/>
    </location>
</feature>
<dbReference type="Gramene" id="Pp3c14_24270V3.1">
    <property type="protein sequence ID" value="PAC:32962026.CDS.1"/>
    <property type="gene ID" value="Pp3c14_24270"/>
</dbReference>
<accession>A0A2K1JJ47</accession>
<dbReference type="InParanoid" id="A0A2K1JJ47"/>
<proteinExistence type="predicted"/>
<gene>
    <name evidence="2" type="ORF">PHYPA_018978</name>
</gene>
<feature type="compositionally biased region" description="Basic and acidic residues" evidence="1">
    <location>
        <begin position="11"/>
        <end position="26"/>
    </location>
</feature>
<feature type="compositionally biased region" description="Basic and acidic residues" evidence="1">
    <location>
        <begin position="57"/>
        <end position="69"/>
    </location>
</feature>
<feature type="region of interest" description="Disordered" evidence="1">
    <location>
        <begin position="57"/>
        <end position="76"/>
    </location>
</feature>
<evidence type="ECO:0000256" key="1">
    <source>
        <dbReference type="SAM" id="MobiDB-lite"/>
    </source>
</evidence>
<feature type="region of interest" description="Disordered" evidence="1">
    <location>
        <begin position="740"/>
        <end position="779"/>
    </location>
</feature>
<dbReference type="AlphaFoldDB" id="A0A2K1JJ47"/>
<feature type="compositionally biased region" description="Polar residues" evidence="1">
    <location>
        <begin position="926"/>
        <end position="945"/>
    </location>
</feature>
<feature type="compositionally biased region" description="Basic and acidic residues" evidence="1">
    <location>
        <begin position="747"/>
        <end position="756"/>
    </location>
</feature>
<dbReference type="EnsemblPlants" id="Pp3c14_24270V3.1">
    <property type="protein sequence ID" value="PAC:32962026.CDS.1"/>
    <property type="gene ID" value="Pp3c14_24270"/>
</dbReference>
<dbReference type="EnsemblPlants" id="Pp3c14_24270V3.2">
    <property type="protein sequence ID" value="PAC:32962027.CDS.1"/>
    <property type="gene ID" value="Pp3c14_24270"/>
</dbReference>
<evidence type="ECO:0000313" key="4">
    <source>
        <dbReference type="Proteomes" id="UP000006727"/>
    </source>
</evidence>
<protein>
    <submittedName>
        <fullName evidence="2 3">Uncharacterized protein</fullName>
    </submittedName>
</protein>
<dbReference type="PaxDb" id="3218-PP1S69_124V6.1"/>
<dbReference type="Proteomes" id="UP000006727">
    <property type="component" value="Chromosome 14"/>
</dbReference>
<name>A0A2K1JJ47_PHYPA</name>
<feature type="compositionally biased region" description="Low complexity" evidence="1">
    <location>
        <begin position="310"/>
        <end position="319"/>
    </location>
</feature>
<feature type="region of interest" description="Disordered" evidence="1">
    <location>
        <begin position="888"/>
        <end position="1013"/>
    </location>
</feature>
<reference evidence="3" key="3">
    <citation type="submission" date="2020-12" db="UniProtKB">
        <authorList>
            <consortium name="EnsemblPlants"/>
        </authorList>
    </citation>
    <scope>IDENTIFICATION</scope>
</reference>
<reference evidence="2 4" key="2">
    <citation type="journal article" date="2018" name="Plant J.">
        <title>The Physcomitrella patens chromosome-scale assembly reveals moss genome structure and evolution.</title>
        <authorList>
            <person name="Lang D."/>
            <person name="Ullrich K.K."/>
            <person name="Murat F."/>
            <person name="Fuchs J."/>
            <person name="Jenkins J."/>
            <person name="Haas F.B."/>
            <person name="Piednoel M."/>
            <person name="Gundlach H."/>
            <person name="Van Bel M."/>
            <person name="Meyberg R."/>
            <person name="Vives C."/>
            <person name="Morata J."/>
            <person name="Symeonidi A."/>
            <person name="Hiss M."/>
            <person name="Muchero W."/>
            <person name="Kamisugi Y."/>
            <person name="Saleh O."/>
            <person name="Blanc G."/>
            <person name="Decker E.L."/>
            <person name="van Gessel N."/>
            <person name="Grimwood J."/>
            <person name="Hayes R.D."/>
            <person name="Graham S.W."/>
            <person name="Gunter L.E."/>
            <person name="McDaniel S.F."/>
            <person name="Hoernstein S.N.W."/>
            <person name="Larsson A."/>
            <person name="Li F.W."/>
            <person name="Perroud P.F."/>
            <person name="Phillips J."/>
            <person name="Ranjan P."/>
            <person name="Rokshar D.S."/>
            <person name="Rothfels C.J."/>
            <person name="Schneider L."/>
            <person name="Shu S."/>
            <person name="Stevenson D.W."/>
            <person name="Thummler F."/>
            <person name="Tillich M."/>
            <person name="Villarreal Aguilar J.C."/>
            <person name="Widiez T."/>
            <person name="Wong G.K."/>
            <person name="Wymore A."/>
            <person name="Zhang Y."/>
            <person name="Zimmer A.D."/>
            <person name="Quatrano R.S."/>
            <person name="Mayer K.F.X."/>
            <person name="Goodstein D."/>
            <person name="Casacuberta J.M."/>
            <person name="Vandepoele K."/>
            <person name="Reski R."/>
            <person name="Cuming A.C."/>
            <person name="Tuskan G.A."/>
            <person name="Maumus F."/>
            <person name="Salse J."/>
            <person name="Schmutz J."/>
            <person name="Rensing S.A."/>
        </authorList>
    </citation>
    <scope>NUCLEOTIDE SEQUENCE [LARGE SCALE GENOMIC DNA]</scope>
    <source>
        <strain evidence="3 4">cv. Gransden 2004</strain>
    </source>
</reference>
<dbReference type="EMBL" id="ABEU02000014">
    <property type="protein sequence ID" value="PNR41575.1"/>
    <property type="molecule type" value="Genomic_DNA"/>
</dbReference>
<feature type="compositionally biased region" description="Low complexity" evidence="1">
    <location>
        <begin position="444"/>
        <end position="455"/>
    </location>
</feature>
<reference evidence="2 4" key="1">
    <citation type="journal article" date="2008" name="Science">
        <title>The Physcomitrella genome reveals evolutionary insights into the conquest of land by plants.</title>
        <authorList>
            <person name="Rensing S."/>
            <person name="Lang D."/>
            <person name="Zimmer A."/>
            <person name="Terry A."/>
            <person name="Salamov A."/>
            <person name="Shapiro H."/>
            <person name="Nishiyama T."/>
            <person name="Perroud P.-F."/>
            <person name="Lindquist E."/>
            <person name="Kamisugi Y."/>
            <person name="Tanahashi T."/>
            <person name="Sakakibara K."/>
            <person name="Fujita T."/>
            <person name="Oishi K."/>
            <person name="Shin-I T."/>
            <person name="Kuroki Y."/>
            <person name="Toyoda A."/>
            <person name="Suzuki Y."/>
            <person name="Hashimoto A."/>
            <person name="Yamaguchi K."/>
            <person name="Sugano A."/>
            <person name="Kohara Y."/>
            <person name="Fujiyama A."/>
            <person name="Anterola A."/>
            <person name="Aoki S."/>
            <person name="Ashton N."/>
            <person name="Barbazuk W.B."/>
            <person name="Barker E."/>
            <person name="Bennetzen J."/>
            <person name="Bezanilla M."/>
            <person name="Blankenship R."/>
            <person name="Cho S.H."/>
            <person name="Dutcher S."/>
            <person name="Estelle M."/>
            <person name="Fawcett J.A."/>
            <person name="Gundlach H."/>
            <person name="Hanada K."/>
            <person name="Heyl A."/>
            <person name="Hicks K.A."/>
            <person name="Hugh J."/>
            <person name="Lohr M."/>
            <person name="Mayer K."/>
            <person name="Melkozernov A."/>
            <person name="Murata T."/>
            <person name="Nelson D."/>
            <person name="Pils B."/>
            <person name="Prigge M."/>
            <person name="Reiss B."/>
            <person name="Renner T."/>
            <person name="Rombauts S."/>
            <person name="Rushton P."/>
            <person name="Sanderfoot A."/>
            <person name="Schween G."/>
            <person name="Shiu S.-H."/>
            <person name="Stueber K."/>
            <person name="Theodoulou F.L."/>
            <person name="Tu H."/>
            <person name="Van de Peer Y."/>
            <person name="Verrier P.J."/>
            <person name="Waters E."/>
            <person name="Wood A."/>
            <person name="Yang L."/>
            <person name="Cove D."/>
            <person name="Cuming A."/>
            <person name="Hasebe M."/>
            <person name="Lucas S."/>
            <person name="Mishler D.B."/>
            <person name="Reski R."/>
            <person name="Grigoriev I."/>
            <person name="Quatrano R.S."/>
            <person name="Boore J.L."/>
        </authorList>
    </citation>
    <scope>NUCLEOTIDE SEQUENCE [LARGE SCALE GENOMIC DNA]</scope>
    <source>
        <strain evidence="3 4">cv. Gransden 2004</strain>
    </source>
</reference>
<feature type="region of interest" description="Disordered" evidence="1">
    <location>
        <begin position="284"/>
        <end position="338"/>
    </location>
</feature>
<feature type="region of interest" description="Disordered" evidence="1">
    <location>
        <begin position="701"/>
        <end position="726"/>
    </location>
</feature>
<feature type="compositionally biased region" description="Basic residues" evidence="1">
    <location>
        <begin position="899"/>
        <end position="912"/>
    </location>
</feature>
<sequence>MTKYQGGNKFQYKDHISANDQKHDQTNNEANMNEKLVPSPGWTTKDNTRILLEIYEPESHAGEPKRDIKGGASSLHLESESGSLPASVIPHYSSDCKNLCCGSPCPTSDPRYPCPPRQAGFCLSGLHQEHRDNYPNSTESRIPSGYPDSVEHDDLYLPTSHPLNAVSHNYSGPTTSRPWSPPSPRQKCHCRAAQHHVSPRAAWDMQDPEFKICFQSFHASPQESITRPDESHFSLEMPLQASTIKLESKSTSPMQSYHNGGLSQKHLGIRDWIGISCQCSPRIDPDSGPKSYQTRKSGTSSPISADDLEPSPCSSPCSPKTRLSPRRPSSASPDYPLKSMEHAPHRLLSRLPYTAELAQLTVEKSFQRSCCSREDNANHDESNGERAGKLKLYDSGTGALISRASHPDSSSEILLPGTGSLECTCQKKPAKTSHNQFCYPTQKGSLSPSPSGYSPATKQWRNTDSDPSHGAFLNDVKRILSSGVPKCLVDDKKDWRNVWKKPDRNEDCKSLDRQQDLKQDSIHDFHAKVRSVLHSDSPITNFIPSERTTNLMQELSSSGKTCQQHELLSSTDIFSSAKSTLKPALPSIVSCGRLTDSSWKEYPRIANAAPCEASDWRQEHPPPQINFALCERTTDQRQAQREYLSTRSSMGSLRKLPSSGSPADWKQASKSPSNLDWKFPSRETDYKQEYFSCLKTTERGTSPIVSTPTKFEPSPGLSRSRDRPKTAPIFTNFKHGEGACTSRKFQRGNDRLDTTKRTSARKAPEAYISPPEESDEDCRHHVQITDPPEALKLSKRPSKGNSNKLDKSSCLRNDIPKQGVVCQCCCGRCKTTNSRGQVTTKCPFCANVHSCCCGMCSCPFPTCVSKSPLADSISSKCTSTTDSIGNDKLPSDNYNRSFASRHKSLSPMRGKHPAGLEKPDKFGPRSKSSLSKHTFQRASPRSAFQSFHDYLKEESRRSKSTLNSYRRRSERQSRNWRPPSNSPDRNCSRRTNQLSTNKAPGELRAPNGTHPILMSSRESNIQAVEHRLPYSRSHHGCGCPQCTHGKL</sequence>
<evidence type="ECO:0000313" key="3">
    <source>
        <dbReference type="EnsemblPlants" id="PAC:32962026.CDS.1"/>
    </source>
</evidence>
<feature type="region of interest" description="Disordered" evidence="1">
    <location>
        <begin position="638"/>
        <end position="679"/>
    </location>
</feature>
<organism evidence="2">
    <name type="scientific">Physcomitrium patens</name>
    <name type="common">Spreading-leaved earth moss</name>
    <name type="synonym">Physcomitrella patens</name>
    <dbReference type="NCBI Taxonomy" id="3218"/>
    <lineage>
        <taxon>Eukaryota</taxon>
        <taxon>Viridiplantae</taxon>
        <taxon>Streptophyta</taxon>
        <taxon>Embryophyta</taxon>
        <taxon>Bryophyta</taxon>
        <taxon>Bryophytina</taxon>
        <taxon>Bryopsida</taxon>
        <taxon>Funariidae</taxon>
        <taxon>Funariales</taxon>
        <taxon>Funariaceae</taxon>
        <taxon>Physcomitrium</taxon>
    </lineage>
</organism>